<keyword evidence="3 7" id="KW-0489">Methyltransferase</keyword>
<dbReference type="SUPFAM" id="SSF53335">
    <property type="entry name" value="S-adenosyl-L-methionine-dependent methyltransferases"/>
    <property type="match status" value="1"/>
</dbReference>
<feature type="binding site" evidence="7 8">
    <location>
        <position position="78"/>
    </location>
    <ligand>
        <name>S-adenosyl-L-methionine</name>
        <dbReference type="ChEBI" id="CHEBI:59789"/>
    </ligand>
</feature>
<dbReference type="FunFam" id="3.40.50.150:FF:000023">
    <property type="entry name" value="Ribosomal RNA small subunit methyltransferase A"/>
    <property type="match status" value="1"/>
</dbReference>
<reference evidence="11 12" key="1">
    <citation type="submission" date="2017-02" db="EMBL/GenBank/DDBJ databases">
        <authorList>
            <person name="Peterson S.W."/>
        </authorList>
    </citation>
    <scope>NUCLEOTIDE SEQUENCE [LARGE SCALE GENOMIC DNA]</scope>
    <source>
        <strain evidence="11 12">CIP104813</strain>
    </source>
</reference>
<feature type="compositionally biased region" description="Polar residues" evidence="9">
    <location>
        <begin position="1"/>
        <end position="10"/>
    </location>
</feature>
<keyword evidence="4 7" id="KW-0808">Transferase</keyword>
<evidence type="ECO:0000256" key="5">
    <source>
        <dbReference type="ARBA" id="ARBA00022691"/>
    </source>
</evidence>
<sequence length="310" mass="32676">MAGGMSASTSADEPRPAPDTADAPTMLLSGRDIRELAEAGGVHPSKHRGQNFLTDPNTVRAIVERAGIGQGDRVLEVGPGLGSLTLGLLEAGASVAAVELDRALAQMLPLTLRARGIPEDRFALVHADALAITELPSLPGGAPDRFVANLPYNVATPILLTLLGRFPGLRTAFVMVQAEVVDRLVAAPGSRVYGAPSVKTAWYGRAERTGTVSRQVFWPVPNVDSSLVQVTRREEPLGTDAEREATFAVIDAAFAQRRKMLRPALAAWAGGAARAEEILRSADIDPTRRGETLEVADFLAIARAAQGAPA</sequence>
<dbReference type="Gene3D" id="1.10.8.100">
    <property type="entry name" value="Ribosomal RNA adenine dimethylase-like, domain 2"/>
    <property type="match status" value="1"/>
</dbReference>
<evidence type="ECO:0000256" key="2">
    <source>
        <dbReference type="ARBA" id="ARBA00022552"/>
    </source>
</evidence>
<accession>A0A1X6X872</accession>
<keyword evidence="5 7" id="KW-0949">S-adenosyl-L-methionine</keyword>
<dbReference type="PANTHER" id="PTHR11727">
    <property type="entry name" value="DIMETHYLADENOSINE TRANSFERASE"/>
    <property type="match status" value="1"/>
</dbReference>
<proteinExistence type="inferred from homology"/>
<evidence type="ECO:0000256" key="3">
    <source>
        <dbReference type="ARBA" id="ARBA00022603"/>
    </source>
</evidence>
<evidence type="ECO:0000256" key="8">
    <source>
        <dbReference type="PROSITE-ProRule" id="PRU01026"/>
    </source>
</evidence>
<evidence type="ECO:0000256" key="1">
    <source>
        <dbReference type="ARBA" id="ARBA00022490"/>
    </source>
</evidence>
<feature type="binding site" evidence="7 8">
    <location>
        <position position="128"/>
    </location>
    <ligand>
        <name>S-adenosyl-L-methionine</name>
        <dbReference type="ChEBI" id="CHEBI:59789"/>
    </ligand>
</feature>
<dbReference type="PROSITE" id="PS01131">
    <property type="entry name" value="RRNA_A_DIMETH"/>
    <property type="match status" value="1"/>
</dbReference>
<comment type="similarity">
    <text evidence="7">Belongs to the class I-like SAM-binding methyltransferase superfamily. rRNA adenine N(6)-methyltransferase family. RsmA subfamily.</text>
</comment>
<dbReference type="NCBIfam" id="TIGR00755">
    <property type="entry name" value="ksgA"/>
    <property type="match status" value="1"/>
</dbReference>
<dbReference type="Pfam" id="PF00398">
    <property type="entry name" value="RrnaAD"/>
    <property type="match status" value="1"/>
</dbReference>
<feature type="domain" description="Ribosomal RNA adenine methylase transferase N-terminal" evidence="10">
    <location>
        <begin position="58"/>
        <end position="234"/>
    </location>
</feature>
<dbReference type="InterPro" id="IPR020596">
    <property type="entry name" value="rRNA_Ade_Mease_Trfase_CS"/>
</dbReference>
<feature type="region of interest" description="Disordered" evidence="9">
    <location>
        <begin position="1"/>
        <end position="25"/>
    </location>
</feature>
<keyword evidence="12" id="KW-1185">Reference proteome</keyword>
<evidence type="ECO:0000256" key="7">
    <source>
        <dbReference type="HAMAP-Rule" id="MF_00607"/>
    </source>
</evidence>
<dbReference type="InterPro" id="IPR029063">
    <property type="entry name" value="SAM-dependent_MTases_sf"/>
</dbReference>
<dbReference type="GO" id="GO:0003723">
    <property type="term" value="F:RNA binding"/>
    <property type="evidence" value="ECO:0007669"/>
    <property type="project" value="UniProtKB-UniRule"/>
</dbReference>
<comment type="subcellular location">
    <subcellularLocation>
        <location evidence="7">Cytoplasm</location>
    </subcellularLocation>
</comment>
<evidence type="ECO:0000256" key="9">
    <source>
        <dbReference type="SAM" id="MobiDB-lite"/>
    </source>
</evidence>
<feature type="binding site" evidence="7 8">
    <location>
        <position position="99"/>
    </location>
    <ligand>
        <name>S-adenosyl-L-methionine</name>
        <dbReference type="ChEBI" id="CHEBI:59789"/>
    </ligand>
</feature>
<comment type="function">
    <text evidence="7">Specifically dimethylates two adjacent adenosines (A1518 and A1519) in the loop of a conserved hairpin near the 3'-end of 16S rRNA in the 30S particle. May play a critical role in biogenesis of 30S subunits.</text>
</comment>
<dbReference type="PROSITE" id="PS51689">
    <property type="entry name" value="SAM_RNA_A_N6_MT"/>
    <property type="match status" value="1"/>
</dbReference>
<dbReference type="GO" id="GO:0052908">
    <property type="term" value="F:16S rRNA (adenine(1518)-N(6)/adenine(1519)-N(6))-dimethyltransferase activity"/>
    <property type="evidence" value="ECO:0007669"/>
    <property type="project" value="UniProtKB-EC"/>
</dbReference>
<dbReference type="InterPro" id="IPR001737">
    <property type="entry name" value="KsgA/Erm"/>
</dbReference>
<evidence type="ECO:0000313" key="12">
    <source>
        <dbReference type="Proteomes" id="UP000195981"/>
    </source>
</evidence>
<feature type="binding site" evidence="7 8">
    <location>
        <position position="53"/>
    </location>
    <ligand>
        <name>S-adenosyl-L-methionine</name>
        <dbReference type="ChEBI" id="CHEBI:59789"/>
    </ligand>
</feature>
<dbReference type="SMART" id="SM00650">
    <property type="entry name" value="rADc"/>
    <property type="match status" value="1"/>
</dbReference>
<evidence type="ECO:0000313" key="11">
    <source>
        <dbReference type="EMBL" id="SLM95356.1"/>
    </source>
</evidence>
<organism evidence="11 12">
    <name type="scientific">Brachybacterium nesterenkovii</name>
    <dbReference type="NCBI Taxonomy" id="47847"/>
    <lineage>
        <taxon>Bacteria</taxon>
        <taxon>Bacillati</taxon>
        <taxon>Actinomycetota</taxon>
        <taxon>Actinomycetes</taxon>
        <taxon>Micrococcales</taxon>
        <taxon>Dermabacteraceae</taxon>
        <taxon>Brachybacterium</taxon>
    </lineage>
</organism>
<dbReference type="HAMAP" id="MF_00607">
    <property type="entry name" value="16SrRNA_methyltr_A"/>
    <property type="match status" value="1"/>
</dbReference>
<name>A0A1X6X872_9MICO</name>
<keyword evidence="1 7" id="KW-0963">Cytoplasm</keyword>
<dbReference type="EC" id="2.1.1.182" evidence="7"/>
<comment type="catalytic activity">
    <reaction evidence="7">
        <text>adenosine(1518)/adenosine(1519) in 16S rRNA + 4 S-adenosyl-L-methionine = N(6)-dimethyladenosine(1518)/N(6)-dimethyladenosine(1519) in 16S rRNA + 4 S-adenosyl-L-homocysteine + 4 H(+)</text>
        <dbReference type="Rhea" id="RHEA:19609"/>
        <dbReference type="Rhea" id="RHEA-COMP:10232"/>
        <dbReference type="Rhea" id="RHEA-COMP:10233"/>
        <dbReference type="ChEBI" id="CHEBI:15378"/>
        <dbReference type="ChEBI" id="CHEBI:57856"/>
        <dbReference type="ChEBI" id="CHEBI:59789"/>
        <dbReference type="ChEBI" id="CHEBI:74411"/>
        <dbReference type="ChEBI" id="CHEBI:74493"/>
        <dbReference type="EC" id="2.1.1.182"/>
    </reaction>
</comment>
<dbReference type="Proteomes" id="UP000195981">
    <property type="component" value="Unassembled WGS sequence"/>
</dbReference>
<dbReference type="EMBL" id="FWFG01000109">
    <property type="protein sequence ID" value="SLM95356.1"/>
    <property type="molecule type" value="Genomic_DNA"/>
</dbReference>
<protein>
    <recommendedName>
        <fullName evidence="7">Ribosomal RNA small subunit methyltransferase A</fullName>
        <ecNumber evidence="7">2.1.1.182</ecNumber>
    </recommendedName>
    <alternativeName>
        <fullName evidence="7">16S rRNA (adenine(1518)-N(6)/adenine(1519)-N(6))-dimethyltransferase</fullName>
    </alternativeName>
    <alternativeName>
        <fullName evidence="7">16S rRNA dimethyladenosine transferase</fullName>
    </alternativeName>
    <alternativeName>
        <fullName evidence="7">16S rRNA dimethylase</fullName>
    </alternativeName>
    <alternativeName>
        <fullName evidence="7">S-adenosylmethionine-6-N', N'-adenosyl(rRNA) dimethyltransferase</fullName>
    </alternativeName>
</protein>
<keyword evidence="6 7" id="KW-0694">RNA-binding</keyword>
<feature type="binding site" evidence="7 8">
    <location>
        <position position="51"/>
    </location>
    <ligand>
        <name>S-adenosyl-L-methionine</name>
        <dbReference type="ChEBI" id="CHEBI:59789"/>
    </ligand>
</feature>
<dbReference type="Gene3D" id="3.40.50.150">
    <property type="entry name" value="Vaccinia Virus protein VP39"/>
    <property type="match status" value="1"/>
</dbReference>
<dbReference type="InterPro" id="IPR011530">
    <property type="entry name" value="rRNA_adenine_dimethylase"/>
</dbReference>
<evidence type="ECO:0000256" key="4">
    <source>
        <dbReference type="ARBA" id="ARBA00022679"/>
    </source>
</evidence>
<dbReference type="InterPro" id="IPR020598">
    <property type="entry name" value="rRNA_Ade_methylase_Trfase_N"/>
</dbReference>
<dbReference type="PANTHER" id="PTHR11727:SF7">
    <property type="entry name" value="DIMETHYLADENOSINE TRANSFERASE-RELATED"/>
    <property type="match status" value="1"/>
</dbReference>
<feature type="binding site" evidence="7 8">
    <location>
        <position position="149"/>
    </location>
    <ligand>
        <name>S-adenosyl-L-methionine</name>
        <dbReference type="ChEBI" id="CHEBI:59789"/>
    </ligand>
</feature>
<gene>
    <name evidence="7" type="primary">rsmA</name>
    <name evidence="7" type="synonym">ksgA</name>
    <name evidence="11" type="ORF">FM110_12640</name>
</gene>
<dbReference type="InterPro" id="IPR023165">
    <property type="entry name" value="rRNA_Ade_diMease-like_C"/>
</dbReference>
<evidence type="ECO:0000256" key="6">
    <source>
        <dbReference type="ARBA" id="ARBA00022884"/>
    </source>
</evidence>
<dbReference type="AlphaFoldDB" id="A0A1X6X872"/>
<dbReference type="GO" id="GO:0005829">
    <property type="term" value="C:cytosol"/>
    <property type="evidence" value="ECO:0007669"/>
    <property type="project" value="TreeGrafter"/>
</dbReference>
<keyword evidence="2 7" id="KW-0698">rRNA processing</keyword>
<evidence type="ECO:0000259" key="10">
    <source>
        <dbReference type="SMART" id="SM00650"/>
    </source>
</evidence>